<evidence type="ECO:0000313" key="1">
    <source>
        <dbReference type="EMBL" id="KAJ1365600.1"/>
    </source>
</evidence>
<sequence length="89" mass="10023">MTKSSTGGLTYAQILALMMRYDYVLFYADVDCSACFARKFIITCRTEDKSRSQNNGLCNDSRVMATDGEVEFPLSTCKGRLSWVLVFIP</sequence>
<accession>A0AAD5MW10</accession>
<dbReference type="Proteomes" id="UP001196413">
    <property type="component" value="Unassembled WGS sequence"/>
</dbReference>
<protein>
    <submittedName>
        <fullName evidence="1">Uncharacterized protein</fullName>
    </submittedName>
</protein>
<dbReference type="EMBL" id="JAHQIW010005314">
    <property type="protein sequence ID" value="KAJ1365600.1"/>
    <property type="molecule type" value="Genomic_DNA"/>
</dbReference>
<organism evidence="1 2">
    <name type="scientific">Parelaphostrongylus tenuis</name>
    <name type="common">Meningeal worm</name>
    <dbReference type="NCBI Taxonomy" id="148309"/>
    <lineage>
        <taxon>Eukaryota</taxon>
        <taxon>Metazoa</taxon>
        <taxon>Ecdysozoa</taxon>
        <taxon>Nematoda</taxon>
        <taxon>Chromadorea</taxon>
        <taxon>Rhabditida</taxon>
        <taxon>Rhabditina</taxon>
        <taxon>Rhabditomorpha</taxon>
        <taxon>Strongyloidea</taxon>
        <taxon>Metastrongylidae</taxon>
        <taxon>Parelaphostrongylus</taxon>
    </lineage>
</organism>
<dbReference type="AlphaFoldDB" id="A0AAD5MW10"/>
<keyword evidence="2" id="KW-1185">Reference proteome</keyword>
<name>A0AAD5MW10_PARTN</name>
<proteinExistence type="predicted"/>
<comment type="caution">
    <text evidence="1">The sequence shown here is derived from an EMBL/GenBank/DDBJ whole genome shotgun (WGS) entry which is preliminary data.</text>
</comment>
<gene>
    <name evidence="1" type="ORF">KIN20_025979</name>
</gene>
<evidence type="ECO:0000313" key="2">
    <source>
        <dbReference type="Proteomes" id="UP001196413"/>
    </source>
</evidence>
<reference evidence="1" key="1">
    <citation type="submission" date="2021-06" db="EMBL/GenBank/DDBJ databases">
        <title>Parelaphostrongylus tenuis whole genome reference sequence.</title>
        <authorList>
            <person name="Garwood T.J."/>
            <person name="Larsen P.A."/>
            <person name="Fountain-Jones N.M."/>
            <person name="Garbe J.R."/>
            <person name="Macchietto M.G."/>
            <person name="Kania S.A."/>
            <person name="Gerhold R.W."/>
            <person name="Richards J.E."/>
            <person name="Wolf T.M."/>
        </authorList>
    </citation>
    <scope>NUCLEOTIDE SEQUENCE</scope>
    <source>
        <strain evidence="1">MNPRO001-30</strain>
        <tissue evidence="1">Meninges</tissue>
    </source>
</reference>